<comment type="caution">
    <text evidence="1">The sequence shown here is derived from an EMBL/GenBank/DDBJ whole genome shotgun (WGS) entry which is preliminary data.</text>
</comment>
<keyword evidence="2" id="KW-1185">Reference proteome</keyword>
<organism evidence="1 2">
    <name type="scientific">Rhododendron molle</name>
    <name type="common">Chinese azalea</name>
    <name type="synonym">Azalea mollis</name>
    <dbReference type="NCBI Taxonomy" id="49168"/>
    <lineage>
        <taxon>Eukaryota</taxon>
        <taxon>Viridiplantae</taxon>
        <taxon>Streptophyta</taxon>
        <taxon>Embryophyta</taxon>
        <taxon>Tracheophyta</taxon>
        <taxon>Spermatophyta</taxon>
        <taxon>Magnoliopsida</taxon>
        <taxon>eudicotyledons</taxon>
        <taxon>Gunneridae</taxon>
        <taxon>Pentapetalae</taxon>
        <taxon>asterids</taxon>
        <taxon>Ericales</taxon>
        <taxon>Ericaceae</taxon>
        <taxon>Ericoideae</taxon>
        <taxon>Rhodoreae</taxon>
        <taxon>Rhododendron</taxon>
    </lineage>
</organism>
<protein>
    <submittedName>
        <fullName evidence="1">Uncharacterized protein</fullName>
    </submittedName>
</protein>
<evidence type="ECO:0000313" key="1">
    <source>
        <dbReference type="EMBL" id="KAI8567524.1"/>
    </source>
</evidence>
<dbReference type="Proteomes" id="UP001062846">
    <property type="component" value="Chromosome 2"/>
</dbReference>
<dbReference type="EMBL" id="CM046389">
    <property type="protein sequence ID" value="KAI8567524.1"/>
    <property type="molecule type" value="Genomic_DNA"/>
</dbReference>
<reference evidence="1" key="1">
    <citation type="submission" date="2022-02" db="EMBL/GenBank/DDBJ databases">
        <title>Plant Genome Project.</title>
        <authorList>
            <person name="Zhang R.-G."/>
        </authorList>
    </citation>
    <scope>NUCLEOTIDE SEQUENCE</scope>
    <source>
        <strain evidence="1">AT1</strain>
    </source>
</reference>
<name>A0ACC0PQW6_RHOML</name>
<gene>
    <name evidence="1" type="ORF">RHMOL_Rhmol02G0129600</name>
</gene>
<accession>A0ACC0PQW6</accession>
<evidence type="ECO:0000313" key="2">
    <source>
        <dbReference type="Proteomes" id="UP001062846"/>
    </source>
</evidence>
<proteinExistence type="predicted"/>
<sequence length="427" mass="47519">MASKRKRESGVGGERSGLVSRSAAADSSSDPKKVCLIISHLDKPIAYEIYLIDVRDIGCNSGSSTSHDDNDWTKQQVQNLTPAIELPSGKYSMSMAFFNVGSRVYMVGGERVTASPRTRSEKDTHLDRSVYVCDTASPPPLSVIPARRMNGGKRYPFVSHVNGKFYVLSAHPTRSTHFTNETPLFESFEPNAEMWSVLPNPPFYDYGEYPYRGSPGVVKSNTVVRSKIFFYTTHKDFLYAFDTDCSKWETFNMSTYKWEDFPFRSGAPISIPDYGMWSTVGYPLTAHALIPEKGFVSKGVEGLTTLLNHHPSLSYSVDFHVLDLKNGWFSLLKFGCHAHSYAGGKPSLLACVFRLVENRKDKVPAFEVYPFPSHDKFPALGGGAPPDHERIVGETSILAATDLHCSLFKVESKHFEVESGLSTSFLL</sequence>